<evidence type="ECO:0000256" key="4">
    <source>
        <dbReference type="ARBA" id="ARBA00022553"/>
    </source>
</evidence>
<dbReference type="InterPro" id="IPR003661">
    <property type="entry name" value="HisK_dim/P_dom"/>
</dbReference>
<gene>
    <name evidence="13" type="ORF">NM961_17760</name>
</gene>
<evidence type="ECO:0000256" key="1">
    <source>
        <dbReference type="ARBA" id="ARBA00000085"/>
    </source>
</evidence>
<evidence type="ECO:0000256" key="2">
    <source>
        <dbReference type="ARBA" id="ARBA00004370"/>
    </source>
</evidence>
<dbReference type="Pfam" id="PF00512">
    <property type="entry name" value="HisKA"/>
    <property type="match status" value="1"/>
</dbReference>
<dbReference type="InterPro" id="IPR003594">
    <property type="entry name" value="HATPase_dom"/>
</dbReference>
<comment type="subcellular location">
    <subcellularLocation>
        <location evidence="2">Membrane</location>
    </subcellularLocation>
</comment>
<evidence type="ECO:0000256" key="8">
    <source>
        <dbReference type="ARBA" id="ARBA00022989"/>
    </source>
</evidence>
<evidence type="ECO:0000256" key="10">
    <source>
        <dbReference type="SAM" id="Phobius"/>
    </source>
</evidence>
<dbReference type="Proteomes" id="UP001165498">
    <property type="component" value="Unassembled WGS sequence"/>
</dbReference>
<dbReference type="InterPro" id="IPR050428">
    <property type="entry name" value="TCS_sensor_his_kinase"/>
</dbReference>
<dbReference type="PROSITE" id="PS50109">
    <property type="entry name" value="HIS_KIN"/>
    <property type="match status" value="1"/>
</dbReference>
<comment type="catalytic activity">
    <reaction evidence="1">
        <text>ATP + protein L-histidine = ADP + protein N-phospho-L-histidine.</text>
        <dbReference type="EC" id="2.7.13.3"/>
    </reaction>
</comment>
<evidence type="ECO:0000313" key="13">
    <source>
        <dbReference type="EMBL" id="MCQ4166564.1"/>
    </source>
</evidence>
<dbReference type="Gene3D" id="3.30.565.10">
    <property type="entry name" value="Histidine kinase-like ATPase, C-terminal domain"/>
    <property type="match status" value="1"/>
</dbReference>
<evidence type="ECO:0000256" key="5">
    <source>
        <dbReference type="ARBA" id="ARBA00022679"/>
    </source>
</evidence>
<dbReference type="Pfam" id="PF00672">
    <property type="entry name" value="HAMP"/>
    <property type="match status" value="1"/>
</dbReference>
<dbReference type="SMART" id="SM00388">
    <property type="entry name" value="HisKA"/>
    <property type="match status" value="1"/>
</dbReference>
<evidence type="ECO:0000256" key="7">
    <source>
        <dbReference type="ARBA" id="ARBA00022777"/>
    </source>
</evidence>
<reference evidence="13" key="1">
    <citation type="submission" date="2022-07" db="EMBL/GenBank/DDBJ databases">
        <title>Tahibacter sp., a new gammaproteobacterium isolated from the silt sample collected at pig farm.</title>
        <authorList>
            <person name="Chen H."/>
        </authorList>
    </citation>
    <scope>NUCLEOTIDE SEQUENCE</scope>
    <source>
        <strain evidence="13">P2K</strain>
    </source>
</reference>
<evidence type="ECO:0000256" key="6">
    <source>
        <dbReference type="ARBA" id="ARBA00022692"/>
    </source>
</evidence>
<evidence type="ECO:0000313" key="14">
    <source>
        <dbReference type="Proteomes" id="UP001165498"/>
    </source>
</evidence>
<dbReference type="InterPro" id="IPR036097">
    <property type="entry name" value="HisK_dim/P_sf"/>
</dbReference>
<keyword evidence="10" id="KW-0472">Membrane</keyword>
<sequence>MSTRPRRLQRRLMGVLALFTLAVAGLFGLYAMAFMYATEDAFFSAMLQQEAAAQYAARERSGRWSTPAQGFMHVYENTGELPDGLDQLLAAEPQRHELPGRDGRHYHLLALHARDGARAWLAAEVSSQLVVRPRRQQVLGILAWSALGLIVLALLLGYLLARRTTAPLARLVGRVDGISAQHWPQDLAQGFRDDEVGALARALQALLRRLHAFVEREREFTRDASHELRTPLSVIRTAAESLQNEALSAVGRQQLQHLHQSALQLQQTVTTLLTLAREEETSAATAAPAPLLPLLERVIVEQAPLLDGKPVEVHLDIAPALASTVPASVLHILLSNLIGNAFAHAEDGAVEIGSSDGRLHIANRAAVLDSAAAQRLVDEPYARREGSAGFGLGLVIVRRLGERFGLDLRISLDEGAARASFRLTPGTGGTGAPPPAAE</sequence>
<keyword evidence="7 13" id="KW-0418">Kinase</keyword>
<feature type="transmembrane region" description="Helical" evidence="10">
    <location>
        <begin position="141"/>
        <end position="161"/>
    </location>
</feature>
<keyword evidence="8 10" id="KW-1133">Transmembrane helix</keyword>
<feature type="domain" description="Histidine kinase" evidence="11">
    <location>
        <begin position="223"/>
        <end position="427"/>
    </location>
</feature>
<dbReference type="InterPro" id="IPR003660">
    <property type="entry name" value="HAMP_dom"/>
</dbReference>
<keyword evidence="6 10" id="KW-0812">Transmembrane</keyword>
<keyword evidence="9" id="KW-0902">Two-component regulatory system</keyword>
<dbReference type="PANTHER" id="PTHR45436:SF16">
    <property type="entry name" value="HISTIDINE KINASE"/>
    <property type="match status" value="1"/>
</dbReference>
<feature type="domain" description="HAMP" evidence="12">
    <location>
        <begin position="162"/>
        <end position="215"/>
    </location>
</feature>
<dbReference type="PANTHER" id="PTHR45436">
    <property type="entry name" value="SENSOR HISTIDINE KINASE YKOH"/>
    <property type="match status" value="1"/>
</dbReference>
<dbReference type="EC" id="2.7.13.3" evidence="3"/>
<evidence type="ECO:0000259" key="12">
    <source>
        <dbReference type="PROSITE" id="PS50885"/>
    </source>
</evidence>
<accession>A0ABT1QW97</accession>
<dbReference type="InterPro" id="IPR036890">
    <property type="entry name" value="HATPase_C_sf"/>
</dbReference>
<keyword evidence="5" id="KW-0808">Transferase</keyword>
<dbReference type="SUPFAM" id="SSF55874">
    <property type="entry name" value="ATPase domain of HSP90 chaperone/DNA topoisomerase II/histidine kinase"/>
    <property type="match status" value="1"/>
</dbReference>
<dbReference type="InterPro" id="IPR005467">
    <property type="entry name" value="His_kinase_dom"/>
</dbReference>
<dbReference type="SUPFAM" id="SSF158472">
    <property type="entry name" value="HAMP domain-like"/>
    <property type="match status" value="1"/>
</dbReference>
<proteinExistence type="predicted"/>
<evidence type="ECO:0000256" key="9">
    <source>
        <dbReference type="ARBA" id="ARBA00023012"/>
    </source>
</evidence>
<dbReference type="EMBL" id="JANFQO010000018">
    <property type="protein sequence ID" value="MCQ4166564.1"/>
    <property type="molecule type" value="Genomic_DNA"/>
</dbReference>
<dbReference type="Pfam" id="PF02518">
    <property type="entry name" value="HATPase_c"/>
    <property type="match status" value="1"/>
</dbReference>
<name>A0ABT1QW97_9GAMM</name>
<evidence type="ECO:0000259" key="11">
    <source>
        <dbReference type="PROSITE" id="PS50109"/>
    </source>
</evidence>
<dbReference type="SUPFAM" id="SSF47384">
    <property type="entry name" value="Homodimeric domain of signal transducing histidine kinase"/>
    <property type="match status" value="1"/>
</dbReference>
<dbReference type="PROSITE" id="PS50885">
    <property type="entry name" value="HAMP"/>
    <property type="match status" value="1"/>
</dbReference>
<dbReference type="RefSeq" id="WP_255915753.1">
    <property type="nucleotide sequence ID" value="NZ_JANFQO010000018.1"/>
</dbReference>
<dbReference type="SMART" id="SM00387">
    <property type="entry name" value="HATPase_c"/>
    <property type="match status" value="1"/>
</dbReference>
<organism evidence="13 14">
    <name type="scientific">Tahibacter harae</name>
    <dbReference type="NCBI Taxonomy" id="2963937"/>
    <lineage>
        <taxon>Bacteria</taxon>
        <taxon>Pseudomonadati</taxon>
        <taxon>Pseudomonadota</taxon>
        <taxon>Gammaproteobacteria</taxon>
        <taxon>Lysobacterales</taxon>
        <taxon>Rhodanobacteraceae</taxon>
        <taxon>Tahibacter</taxon>
    </lineage>
</organism>
<dbReference type="GO" id="GO:0016301">
    <property type="term" value="F:kinase activity"/>
    <property type="evidence" value="ECO:0007669"/>
    <property type="project" value="UniProtKB-KW"/>
</dbReference>
<protein>
    <recommendedName>
        <fullName evidence="3">histidine kinase</fullName>
        <ecNumber evidence="3">2.7.13.3</ecNumber>
    </recommendedName>
</protein>
<feature type="transmembrane region" description="Helical" evidence="10">
    <location>
        <begin position="12"/>
        <end position="37"/>
    </location>
</feature>
<dbReference type="Gene3D" id="6.10.340.10">
    <property type="match status" value="1"/>
</dbReference>
<comment type="caution">
    <text evidence="13">The sequence shown here is derived from an EMBL/GenBank/DDBJ whole genome shotgun (WGS) entry which is preliminary data.</text>
</comment>
<evidence type="ECO:0000256" key="3">
    <source>
        <dbReference type="ARBA" id="ARBA00012438"/>
    </source>
</evidence>
<dbReference type="Gene3D" id="1.10.287.130">
    <property type="match status" value="1"/>
</dbReference>
<keyword evidence="4" id="KW-0597">Phosphoprotein</keyword>
<dbReference type="CDD" id="cd00082">
    <property type="entry name" value="HisKA"/>
    <property type="match status" value="1"/>
</dbReference>
<dbReference type="SMART" id="SM00304">
    <property type="entry name" value="HAMP"/>
    <property type="match status" value="1"/>
</dbReference>
<keyword evidence="14" id="KW-1185">Reference proteome</keyword>